<evidence type="ECO:0000256" key="1">
    <source>
        <dbReference type="SAM" id="Phobius"/>
    </source>
</evidence>
<organism evidence="2 3">
    <name type="scientific">Nocardiopsis terrae</name>
    <dbReference type="NCBI Taxonomy" id="372655"/>
    <lineage>
        <taxon>Bacteria</taxon>
        <taxon>Bacillati</taxon>
        <taxon>Actinomycetota</taxon>
        <taxon>Actinomycetes</taxon>
        <taxon>Streptosporangiales</taxon>
        <taxon>Nocardiopsidaceae</taxon>
        <taxon>Nocardiopsis</taxon>
    </lineage>
</organism>
<feature type="transmembrane region" description="Helical" evidence="1">
    <location>
        <begin position="190"/>
        <end position="209"/>
    </location>
</feature>
<sequence length="569" mass="59209">MSDSPRDHPHEDPVPAVDPRLPRTFGAVLRLPFALYARHPFALLAATALPLLPGQVLETHLRLRETDGARVVDGELLAPPERSETTPLGPYIELAPGWPADAVTLLGWILGVAAGSLVAAALLLGRRLPLRDAARAALFRLPLLLVWTFLLLGALAVTLFTVGMGAASVLSLSPGLSSEIPGAVLWPPTALVALSALAALLVGLPIALLRDLTLSEAISAAWLLGRGRRIAYLLFLVPLAVLLSLPAMAGEHVADAATGTGASLGAALGVKVLLVLFLAPLPALLLTGQALWTRPVPGPVGRLSEGSRIADRLDRLGATTEVPAHRPAAAAACTAVLVLIPLAGAGGLWTNPHGTPGTSTERLDRSEFERLAGDGGPAPGDPRATLLRDEEARTTVLLACPDAEPDSKTGAACEDPVERELVHGWGGASVIVRSDGRPLVADRDEEVRLLDCRDPVCSEWDTVLLGGGPANNRHGPPDVAVDGRDRPRVAFVDGRSGLLTFLACTDPACLSRESVELLAPSDVPVTAASEHPSGTVPVRVLSLGEGRPELLLGHTRVTCSEPLCGLPGA</sequence>
<proteinExistence type="predicted"/>
<comment type="caution">
    <text evidence="2">The sequence shown here is derived from an EMBL/GenBank/DDBJ whole genome shotgun (WGS) entry which is preliminary data.</text>
</comment>
<protein>
    <submittedName>
        <fullName evidence="2">Uncharacterized protein</fullName>
    </submittedName>
</protein>
<feature type="transmembrane region" description="Helical" evidence="1">
    <location>
        <begin position="261"/>
        <end position="286"/>
    </location>
</feature>
<feature type="transmembrane region" description="Helical" evidence="1">
    <location>
        <begin position="230"/>
        <end position="249"/>
    </location>
</feature>
<reference evidence="2 3" key="1">
    <citation type="submission" date="2020-10" db="EMBL/GenBank/DDBJ databases">
        <title>Sequencing the genomes of 1000 actinobacteria strains.</title>
        <authorList>
            <person name="Klenk H.-P."/>
        </authorList>
    </citation>
    <scope>NUCLEOTIDE SEQUENCE [LARGE SCALE GENOMIC DNA]</scope>
    <source>
        <strain evidence="2 3">DSM 45157</strain>
    </source>
</reference>
<evidence type="ECO:0000313" key="3">
    <source>
        <dbReference type="Proteomes" id="UP000598217"/>
    </source>
</evidence>
<feature type="transmembrane region" description="Helical" evidence="1">
    <location>
        <begin position="144"/>
        <end position="170"/>
    </location>
</feature>
<keyword evidence="1" id="KW-1133">Transmembrane helix</keyword>
<keyword evidence="1" id="KW-0812">Transmembrane</keyword>
<dbReference type="Proteomes" id="UP000598217">
    <property type="component" value="Unassembled WGS sequence"/>
</dbReference>
<keyword evidence="1" id="KW-0472">Membrane</keyword>
<feature type="transmembrane region" description="Helical" evidence="1">
    <location>
        <begin position="105"/>
        <end position="124"/>
    </location>
</feature>
<dbReference type="EMBL" id="JADBDY010000001">
    <property type="protein sequence ID" value="MBE1460556.1"/>
    <property type="molecule type" value="Genomic_DNA"/>
</dbReference>
<keyword evidence="3" id="KW-1185">Reference proteome</keyword>
<name>A0ABR9HNI5_9ACTN</name>
<evidence type="ECO:0000313" key="2">
    <source>
        <dbReference type="EMBL" id="MBE1460556.1"/>
    </source>
</evidence>
<dbReference type="RefSeq" id="WP_191267713.1">
    <property type="nucleotide sequence ID" value="NZ_BMXJ01000001.1"/>
</dbReference>
<accession>A0ABR9HNI5</accession>
<gene>
    <name evidence="2" type="ORF">H4W79_004770</name>
</gene>